<accession>B3EI10</accession>
<dbReference type="InterPro" id="IPR003691">
    <property type="entry name" value="FluC"/>
</dbReference>
<evidence type="ECO:0000256" key="9">
    <source>
        <dbReference type="ARBA" id="ARBA00035120"/>
    </source>
</evidence>
<feature type="binding site" evidence="11">
    <location>
        <position position="80"/>
    </location>
    <ligand>
        <name>Na(+)</name>
        <dbReference type="ChEBI" id="CHEBI:29101"/>
        <note>structural</note>
    </ligand>
</feature>
<dbReference type="HOGENOM" id="CLU_114342_2_3_10"/>
<keyword evidence="2 11" id="KW-1003">Cell membrane</keyword>
<keyword evidence="8 11" id="KW-0407">Ion channel</keyword>
<evidence type="ECO:0000256" key="8">
    <source>
        <dbReference type="ARBA" id="ARBA00023303"/>
    </source>
</evidence>
<keyword evidence="11" id="KW-0479">Metal-binding</keyword>
<evidence type="ECO:0000256" key="7">
    <source>
        <dbReference type="ARBA" id="ARBA00023136"/>
    </source>
</evidence>
<comment type="similarity">
    <text evidence="9 11">Belongs to the fluoride channel Fluc/FEX (TC 1.A.43) family.</text>
</comment>
<dbReference type="GO" id="GO:0062054">
    <property type="term" value="F:fluoride channel activity"/>
    <property type="evidence" value="ECO:0007669"/>
    <property type="project" value="UniProtKB-UniRule"/>
</dbReference>
<keyword evidence="6 11" id="KW-0406">Ion transport</keyword>
<protein>
    <recommendedName>
        <fullName evidence="11">Fluoride-specific ion channel FluC</fullName>
    </recommendedName>
</protein>
<dbReference type="KEGG" id="cli:Clim_2398"/>
<keyword evidence="5 11" id="KW-1133">Transmembrane helix</keyword>
<comment type="catalytic activity">
    <reaction evidence="10">
        <text>fluoride(in) = fluoride(out)</text>
        <dbReference type="Rhea" id="RHEA:76159"/>
        <dbReference type="ChEBI" id="CHEBI:17051"/>
    </reaction>
    <physiologicalReaction direction="left-to-right" evidence="10">
        <dbReference type="Rhea" id="RHEA:76160"/>
    </physiologicalReaction>
</comment>
<dbReference type="Proteomes" id="UP000008841">
    <property type="component" value="Chromosome"/>
</dbReference>
<comment type="activity regulation">
    <text evidence="11">Na(+) is not transported, but it plays an essential structural role and its presence is essential for fluoride channel function.</text>
</comment>
<feature type="transmembrane region" description="Helical" evidence="11">
    <location>
        <begin position="102"/>
        <end position="126"/>
    </location>
</feature>
<reference evidence="12 13" key="1">
    <citation type="submission" date="2008-05" db="EMBL/GenBank/DDBJ databases">
        <title>Complete sequence of Chlorobium limicola DSM 245.</title>
        <authorList>
            <consortium name="US DOE Joint Genome Institute"/>
            <person name="Lucas S."/>
            <person name="Copeland A."/>
            <person name="Lapidus A."/>
            <person name="Glavina del Rio T."/>
            <person name="Dalin E."/>
            <person name="Tice H."/>
            <person name="Bruce D."/>
            <person name="Goodwin L."/>
            <person name="Pitluck S."/>
            <person name="Schmutz J."/>
            <person name="Larimer F."/>
            <person name="Land M."/>
            <person name="Hauser L."/>
            <person name="Kyrpides N."/>
            <person name="Ovchinnikova G."/>
            <person name="Zhao F."/>
            <person name="Li T."/>
            <person name="Liu Z."/>
            <person name="Overmann J."/>
            <person name="Bryant D.A."/>
            <person name="Richardson P."/>
        </authorList>
    </citation>
    <scope>NUCLEOTIDE SEQUENCE [LARGE SCALE GENOMIC DNA]</scope>
    <source>
        <strain evidence="13">DSM 245 / NBRC 103803 / 6330</strain>
    </source>
</reference>
<dbReference type="RefSeq" id="WP_012467284.1">
    <property type="nucleotide sequence ID" value="NC_010803.1"/>
</dbReference>
<feature type="binding site" evidence="11">
    <location>
        <position position="83"/>
    </location>
    <ligand>
        <name>Na(+)</name>
        <dbReference type="ChEBI" id="CHEBI:29101"/>
        <note>structural</note>
    </ligand>
</feature>
<comment type="subcellular location">
    <subcellularLocation>
        <location evidence="11">Cell inner membrane</location>
        <topology evidence="11">Multi-pass membrane protein</topology>
    </subcellularLocation>
    <subcellularLocation>
        <location evidence="1">Cell membrane</location>
        <topology evidence="1">Multi-pass membrane protein</topology>
    </subcellularLocation>
</comment>
<dbReference type="eggNOG" id="COG0239">
    <property type="taxonomic scope" value="Bacteria"/>
</dbReference>
<evidence type="ECO:0000313" key="12">
    <source>
        <dbReference type="EMBL" id="ACD91419.1"/>
    </source>
</evidence>
<proteinExistence type="inferred from homology"/>
<evidence type="ECO:0000256" key="3">
    <source>
        <dbReference type="ARBA" id="ARBA00022519"/>
    </source>
</evidence>
<evidence type="ECO:0000313" key="13">
    <source>
        <dbReference type="Proteomes" id="UP000008841"/>
    </source>
</evidence>
<feature type="transmembrane region" description="Helical" evidence="11">
    <location>
        <begin position="38"/>
        <end position="60"/>
    </location>
</feature>
<organism evidence="12 13">
    <name type="scientific">Chlorobium limicola (strain DSM 245 / NBRC 103803 / 6330)</name>
    <dbReference type="NCBI Taxonomy" id="290315"/>
    <lineage>
        <taxon>Bacteria</taxon>
        <taxon>Pseudomonadati</taxon>
        <taxon>Chlorobiota</taxon>
        <taxon>Chlorobiia</taxon>
        <taxon>Chlorobiales</taxon>
        <taxon>Chlorobiaceae</taxon>
        <taxon>Chlorobium/Pelodictyon group</taxon>
        <taxon>Chlorobium</taxon>
    </lineage>
</organism>
<dbReference type="Pfam" id="PF02537">
    <property type="entry name" value="CRCB"/>
    <property type="match status" value="1"/>
</dbReference>
<dbReference type="EMBL" id="CP001097">
    <property type="protein sequence ID" value="ACD91419.1"/>
    <property type="molecule type" value="Genomic_DNA"/>
</dbReference>
<name>B3EI10_CHLL2</name>
<keyword evidence="11" id="KW-0915">Sodium</keyword>
<sequence precursor="true">MSGNSLPANVLLVGAGGFLGSAARYLVALAMPFAGTGFPLATFAVNMLGSFLIGLLSELAVSTTMVSPETRLFLVTGFCGGFTTFSSYMYENAALVRDGQVFYTTIYLAGSIAGGFLALYSGMLIAKLWS</sequence>
<dbReference type="NCBIfam" id="TIGR00494">
    <property type="entry name" value="crcB"/>
    <property type="match status" value="1"/>
</dbReference>
<evidence type="ECO:0000256" key="2">
    <source>
        <dbReference type="ARBA" id="ARBA00022475"/>
    </source>
</evidence>
<evidence type="ECO:0000256" key="11">
    <source>
        <dbReference type="HAMAP-Rule" id="MF_00454"/>
    </source>
</evidence>
<dbReference type="GO" id="GO:0140114">
    <property type="term" value="P:cellular detoxification of fluoride"/>
    <property type="evidence" value="ECO:0007669"/>
    <property type="project" value="UniProtKB-UniRule"/>
</dbReference>
<dbReference type="HAMAP" id="MF_00454">
    <property type="entry name" value="FluC"/>
    <property type="match status" value="1"/>
</dbReference>
<dbReference type="AlphaFoldDB" id="B3EI10"/>
<keyword evidence="3 11" id="KW-0997">Cell inner membrane</keyword>
<dbReference type="PANTHER" id="PTHR28259">
    <property type="entry name" value="FLUORIDE EXPORT PROTEIN 1-RELATED"/>
    <property type="match status" value="1"/>
</dbReference>
<keyword evidence="11" id="KW-0813">Transport</keyword>
<dbReference type="OrthoDB" id="9815830at2"/>
<comment type="function">
    <text evidence="11">Fluoride-specific ion channel. Important for reducing fluoride concentration in the cell, thus reducing its toxicity.</text>
</comment>
<dbReference type="STRING" id="290315.Clim_2398"/>
<dbReference type="GO" id="GO:0005886">
    <property type="term" value="C:plasma membrane"/>
    <property type="evidence" value="ECO:0007669"/>
    <property type="project" value="UniProtKB-SubCell"/>
</dbReference>
<feature type="transmembrane region" description="Helical" evidence="11">
    <location>
        <begin position="72"/>
        <end position="90"/>
    </location>
</feature>
<evidence type="ECO:0000256" key="10">
    <source>
        <dbReference type="ARBA" id="ARBA00035585"/>
    </source>
</evidence>
<dbReference type="PANTHER" id="PTHR28259:SF1">
    <property type="entry name" value="FLUORIDE EXPORT PROTEIN 1-RELATED"/>
    <property type="match status" value="1"/>
</dbReference>
<evidence type="ECO:0000256" key="5">
    <source>
        <dbReference type="ARBA" id="ARBA00022989"/>
    </source>
</evidence>
<evidence type="ECO:0000256" key="1">
    <source>
        <dbReference type="ARBA" id="ARBA00004651"/>
    </source>
</evidence>
<evidence type="ECO:0000256" key="4">
    <source>
        <dbReference type="ARBA" id="ARBA00022692"/>
    </source>
</evidence>
<keyword evidence="7 11" id="KW-0472">Membrane</keyword>
<evidence type="ECO:0000256" key="6">
    <source>
        <dbReference type="ARBA" id="ARBA00023065"/>
    </source>
</evidence>
<gene>
    <name evidence="11" type="primary">fluC</name>
    <name evidence="11" type="synonym">crcB</name>
    <name evidence="12" type="ordered locus">Clim_2398</name>
</gene>
<dbReference type="GO" id="GO:0046872">
    <property type="term" value="F:metal ion binding"/>
    <property type="evidence" value="ECO:0007669"/>
    <property type="project" value="UniProtKB-KW"/>
</dbReference>
<keyword evidence="4 11" id="KW-0812">Transmembrane</keyword>